<gene>
    <name evidence="1" type="ORF">ACFO9E_18340</name>
</gene>
<keyword evidence="2" id="KW-1185">Reference proteome</keyword>
<evidence type="ECO:0000313" key="2">
    <source>
        <dbReference type="Proteomes" id="UP001595993"/>
    </source>
</evidence>
<dbReference type="EMBL" id="JBHSFE010000014">
    <property type="protein sequence ID" value="MFC4609759.1"/>
    <property type="molecule type" value="Genomic_DNA"/>
</dbReference>
<evidence type="ECO:0000313" key="1">
    <source>
        <dbReference type="EMBL" id="MFC4609759.1"/>
    </source>
</evidence>
<comment type="caution">
    <text evidence="1">The sequence shown here is derived from an EMBL/GenBank/DDBJ whole genome shotgun (WGS) entry which is preliminary data.</text>
</comment>
<name>A0ABV9GAW6_9ACTN</name>
<proteinExistence type="predicted"/>
<organism evidence="1 2">
    <name type="scientific">Streptomyces maoxianensis</name>
    <dbReference type="NCBI Taxonomy" id="1459942"/>
    <lineage>
        <taxon>Bacteria</taxon>
        <taxon>Bacillati</taxon>
        <taxon>Actinomycetota</taxon>
        <taxon>Actinomycetes</taxon>
        <taxon>Kitasatosporales</taxon>
        <taxon>Streptomycetaceae</taxon>
        <taxon>Streptomyces</taxon>
    </lineage>
</organism>
<protein>
    <submittedName>
        <fullName evidence="1">Uncharacterized protein</fullName>
    </submittedName>
</protein>
<accession>A0ABV9GAW6</accession>
<reference evidence="2" key="1">
    <citation type="journal article" date="2019" name="Int. J. Syst. Evol. Microbiol.">
        <title>The Global Catalogue of Microorganisms (GCM) 10K type strain sequencing project: providing services to taxonomists for standard genome sequencing and annotation.</title>
        <authorList>
            <consortium name="The Broad Institute Genomics Platform"/>
            <consortium name="The Broad Institute Genome Sequencing Center for Infectious Disease"/>
            <person name="Wu L."/>
            <person name="Ma J."/>
        </authorList>
    </citation>
    <scope>NUCLEOTIDE SEQUENCE [LARGE SCALE GENOMIC DNA]</scope>
    <source>
        <strain evidence="2">CGMCC 4.7139</strain>
    </source>
</reference>
<dbReference type="Proteomes" id="UP001595993">
    <property type="component" value="Unassembled WGS sequence"/>
</dbReference>
<sequence length="59" mass="6878">MPDSEQLYTVTAFSNDHEYKIRQGVVYVVTDMTEEQKDALVAREQQQNPSFWLKVEVQG</sequence>
<dbReference type="RefSeq" id="WP_381196929.1">
    <property type="nucleotide sequence ID" value="NZ_JBHSFE010000014.1"/>
</dbReference>